<dbReference type="EMBL" id="BPQR01000070">
    <property type="protein sequence ID" value="GJE08286.1"/>
    <property type="molecule type" value="Genomic_DNA"/>
</dbReference>
<accession>A0ABQ4T327</accession>
<dbReference type="Gene3D" id="3.30.530.20">
    <property type="match status" value="1"/>
</dbReference>
<protein>
    <recommendedName>
        <fullName evidence="2">Activator of Hsp90 ATPase homologue 1/2-like C-terminal domain-containing protein</fullName>
    </recommendedName>
</protein>
<proteinExistence type="inferred from homology"/>
<reference evidence="3" key="2">
    <citation type="submission" date="2021-08" db="EMBL/GenBank/DDBJ databases">
        <authorList>
            <person name="Tani A."/>
            <person name="Ola A."/>
            <person name="Ogura Y."/>
            <person name="Katsura K."/>
            <person name="Hayashi T."/>
        </authorList>
    </citation>
    <scope>NUCLEOTIDE SEQUENCE</scope>
    <source>
        <strain evidence="3">LMG 23639</strain>
    </source>
</reference>
<dbReference type="InterPro" id="IPR013538">
    <property type="entry name" value="ASHA1/2-like_C"/>
</dbReference>
<dbReference type="InterPro" id="IPR023393">
    <property type="entry name" value="START-like_dom_sf"/>
</dbReference>
<dbReference type="Proteomes" id="UP001055102">
    <property type="component" value="Unassembled WGS sequence"/>
</dbReference>
<feature type="domain" description="Activator of Hsp90 ATPase homologue 1/2-like C-terminal" evidence="2">
    <location>
        <begin position="22"/>
        <end position="169"/>
    </location>
</feature>
<gene>
    <name evidence="3" type="ORF">AOPFMNJM_3622</name>
</gene>
<keyword evidence="4" id="KW-1185">Reference proteome</keyword>
<dbReference type="Pfam" id="PF08327">
    <property type="entry name" value="AHSA1"/>
    <property type="match status" value="1"/>
</dbReference>
<dbReference type="SUPFAM" id="SSF55961">
    <property type="entry name" value="Bet v1-like"/>
    <property type="match status" value="1"/>
</dbReference>
<name>A0ABQ4T327_9HYPH</name>
<evidence type="ECO:0000256" key="1">
    <source>
        <dbReference type="ARBA" id="ARBA00006817"/>
    </source>
</evidence>
<comment type="caution">
    <text evidence="3">The sequence shown here is derived from an EMBL/GenBank/DDBJ whole genome shotgun (WGS) entry which is preliminary data.</text>
</comment>
<evidence type="ECO:0000259" key="2">
    <source>
        <dbReference type="Pfam" id="PF08327"/>
    </source>
</evidence>
<organism evidence="3 4">
    <name type="scientific">Methylobacterium jeotgali</name>
    <dbReference type="NCBI Taxonomy" id="381630"/>
    <lineage>
        <taxon>Bacteria</taxon>
        <taxon>Pseudomonadati</taxon>
        <taxon>Pseudomonadota</taxon>
        <taxon>Alphaproteobacteria</taxon>
        <taxon>Hyphomicrobiales</taxon>
        <taxon>Methylobacteriaceae</taxon>
        <taxon>Methylobacterium</taxon>
    </lineage>
</organism>
<comment type="similarity">
    <text evidence="1">Belongs to the AHA1 family.</text>
</comment>
<reference evidence="3" key="1">
    <citation type="journal article" date="2021" name="Front. Microbiol.">
        <title>Comprehensive Comparative Genomics and Phenotyping of Methylobacterium Species.</title>
        <authorList>
            <person name="Alessa O."/>
            <person name="Ogura Y."/>
            <person name="Fujitani Y."/>
            <person name="Takami H."/>
            <person name="Hayashi T."/>
            <person name="Sahin N."/>
            <person name="Tani A."/>
        </authorList>
    </citation>
    <scope>NUCLEOTIDE SEQUENCE</scope>
    <source>
        <strain evidence="3">LMG 23639</strain>
    </source>
</reference>
<dbReference type="RefSeq" id="WP_238277895.1">
    <property type="nucleotide sequence ID" value="NZ_BPQR01000070.1"/>
</dbReference>
<sequence>MSETPKDTAGAPQFHMERHFAAPRQRVWDAFAKPEQLAQWFGPKGSTITILSHALRPGGMIHYAMDFPGGGRVYGRSVYREVEAPSRLVWVNSFADAQAEIVRAPFFDGTFPLELLTTVVLHEDGAGTRLELTWGPLDTGEAERRTFSENTESFRQGWTGSFDQLEAFLA</sequence>
<evidence type="ECO:0000313" key="4">
    <source>
        <dbReference type="Proteomes" id="UP001055102"/>
    </source>
</evidence>
<dbReference type="CDD" id="cd07814">
    <property type="entry name" value="SRPBCC_CalC_Aha1-like"/>
    <property type="match status" value="1"/>
</dbReference>
<evidence type="ECO:0000313" key="3">
    <source>
        <dbReference type="EMBL" id="GJE08286.1"/>
    </source>
</evidence>